<gene>
    <name evidence="2" type="ORF">EWB00_008687</name>
</gene>
<dbReference type="InterPro" id="IPR016163">
    <property type="entry name" value="Ald_DH_C"/>
</dbReference>
<organism evidence="2 3">
    <name type="scientific">Schistosoma japonicum</name>
    <name type="common">Blood fluke</name>
    <dbReference type="NCBI Taxonomy" id="6182"/>
    <lineage>
        <taxon>Eukaryota</taxon>
        <taxon>Metazoa</taxon>
        <taxon>Spiralia</taxon>
        <taxon>Lophotrochozoa</taxon>
        <taxon>Platyhelminthes</taxon>
        <taxon>Trematoda</taxon>
        <taxon>Digenea</taxon>
        <taxon>Strigeidida</taxon>
        <taxon>Schistosomatoidea</taxon>
        <taxon>Schistosomatidae</taxon>
        <taxon>Schistosoma</taxon>
    </lineage>
</organism>
<proteinExistence type="predicted"/>
<reference evidence="2 3" key="1">
    <citation type="submission" date="2019-03" db="EMBL/GenBank/DDBJ databases">
        <title>An improved genome assembly of the fluke Schistosoma japonicum.</title>
        <authorList>
            <person name="Hu W."/>
            <person name="Luo F."/>
            <person name="Yin M."/>
            <person name="Mo X."/>
            <person name="Sun C."/>
            <person name="Wu Q."/>
            <person name="Zhu B."/>
            <person name="Xiang M."/>
            <person name="Wang J."/>
            <person name="Wang Y."/>
            <person name="Zhang T."/>
            <person name="Xu B."/>
            <person name="Zheng H."/>
            <person name="Feng Z."/>
        </authorList>
    </citation>
    <scope>NUCLEOTIDE SEQUENCE [LARGE SCALE GENOMIC DNA]</scope>
    <source>
        <strain evidence="2">HuSjv2</strain>
        <tissue evidence="2">Worms</tissue>
    </source>
</reference>
<dbReference type="InterPro" id="IPR015590">
    <property type="entry name" value="Aldehyde_DH_dom"/>
</dbReference>
<dbReference type="OrthoDB" id="6275007at2759"/>
<evidence type="ECO:0000259" key="1">
    <source>
        <dbReference type="Pfam" id="PF00171"/>
    </source>
</evidence>
<protein>
    <submittedName>
        <fullName evidence="2">Betaine aldehyde dehydrogenase</fullName>
    </submittedName>
</protein>
<dbReference type="Proteomes" id="UP000311919">
    <property type="component" value="Unassembled WGS sequence"/>
</dbReference>
<accession>A0A4Z2CPJ7</accession>
<dbReference type="Pfam" id="PF00171">
    <property type="entry name" value="Aldedh"/>
    <property type="match status" value="1"/>
</dbReference>
<dbReference type="Gene3D" id="3.40.309.10">
    <property type="entry name" value="Aldehyde Dehydrogenase, Chain A, domain 2"/>
    <property type="match status" value="1"/>
</dbReference>
<evidence type="ECO:0000313" key="3">
    <source>
        <dbReference type="Proteomes" id="UP000311919"/>
    </source>
</evidence>
<evidence type="ECO:0000313" key="2">
    <source>
        <dbReference type="EMBL" id="TNN06024.1"/>
    </source>
</evidence>
<name>A0A4Z2CPJ7_SCHJA</name>
<dbReference type="EMBL" id="SKCS01000486">
    <property type="protein sequence ID" value="TNN06024.1"/>
    <property type="molecule type" value="Genomic_DNA"/>
</dbReference>
<dbReference type="AlphaFoldDB" id="A0A4Z2CPJ7"/>
<sequence>MTKDFSPYSTLPSRCFLTMSSDKAFKNINENVLPYVNGIFIEPGDGESVEKTQIGSLDFSVFSCQSVNSEAIKLAESFEYDSKSLESFLQRLLSSLESHMPLLLECISAALEFESRGFFTEVIQEVIKKMKCVVQFPLIDSDYFYNPIHEIEEDDCDFIFHFTFILRYLCYPVFRGKSHGLVVTCKSLRLMVFFSTLTRIIHESIPLRQLFSFLPIFCKNTENFCRSRSIAVIYQSSDIDSAARYCVSSLQSAMGTGIGHSSLILVEESVYKRFVDRMEYVMTLNAAPNIESENFGISNYPSFCSKDLHEVISYADSVGAKILCRNKKISHSPVIVHDITPSSVRITKTSGPVAFVLSFRTVKESASLLMYFIDHFNNPRLNRINRMSYEITLNIWQTDSNIIWQLFQMLLLSGVDNIFVNTSNRQLAATMYTRLFEVNGLPCFPSEVSKINSEGTLYKALSTIISTARAAQANSVSKGYELVHCELLKGEVLPGIPLEKDAFKYFMHNSCRVLGGQGKFFLIGKRQDTLLVPVAHQCLKPTGPIVLVVNCKLLSNSENCTLILRLVLCTLFTGNAVVLLMTNNDLMDEDNNFLNNINTIQKRLNISSLITVHMCASCSMIELDCILSNLCAPSTVVYLDNVDISSKDLSHHISDLVCLSRPVTLYWSTGCNLFH</sequence>
<dbReference type="GO" id="GO:0016620">
    <property type="term" value="F:oxidoreductase activity, acting on the aldehyde or oxo group of donors, NAD or NADP as acceptor"/>
    <property type="evidence" value="ECO:0007669"/>
    <property type="project" value="InterPro"/>
</dbReference>
<keyword evidence="3" id="KW-1185">Reference proteome</keyword>
<feature type="domain" description="Aldehyde dehydrogenase" evidence="1">
    <location>
        <begin position="229"/>
        <end position="365"/>
    </location>
</feature>
<comment type="caution">
    <text evidence="2">The sequence shown here is derived from an EMBL/GenBank/DDBJ whole genome shotgun (WGS) entry which is preliminary data.</text>
</comment>
<dbReference type="InterPro" id="IPR016161">
    <property type="entry name" value="Ald_DH/histidinol_DH"/>
</dbReference>
<dbReference type="SUPFAM" id="SSF53720">
    <property type="entry name" value="ALDH-like"/>
    <property type="match status" value="1"/>
</dbReference>